<gene>
    <name evidence="4" type="ORF">ACFPM3_31275</name>
</gene>
<accession>A0ABV9XQ56</accession>
<feature type="domain" description="DUF7847" evidence="3">
    <location>
        <begin position="71"/>
        <end position="346"/>
    </location>
</feature>
<reference evidence="5" key="1">
    <citation type="journal article" date="2019" name="Int. J. Syst. Evol. Microbiol.">
        <title>The Global Catalogue of Microorganisms (GCM) 10K type strain sequencing project: providing services to taxonomists for standard genome sequencing and annotation.</title>
        <authorList>
            <consortium name="The Broad Institute Genomics Platform"/>
            <consortium name="The Broad Institute Genome Sequencing Center for Infectious Disease"/>
            <person name="Wu L."/>
            <person name="Ma J."/>
        </authorList>
    </citation>
    <scope>NUCLEOTIDE SEQUENCE [LARGE SCALE GENOMIC DNA]</scope>
    <source>
        <strain evidence="5">CGMCC 4.1648</strain>
    </source>
</reference>
<keyword evidence="2" id="KW-1133">Transmembrane helix</keyword>
<protein>
    <recommendedName>
        <fullName evidence="3">DUF7847 domain-containing protein</fullName>
    </recommendedName>
</protein>
<comment type="caution">
    <text evidence="4">The sequence shown here is derived from an EMBL/GenBank/DDBJ whole genome shotgun (WGS) entry which is preliminary data.</text>
</comment>
<dbReference type="InterPro" id="IPR057169">
    <property type="entry name" value="DUF7847"/>
</dbReference>
<dbReference type="Pfam" id="PF25231">
    <property type="entry name" value="DUF7847"/>
    <property type="match status" value="1"/>
</dbReference>
<keyword evidence="2" id="KW-0812">Transmembrane</keyword>
<evidence type="ECO:0000313" key="5">
    <source>
        <dbReference type="Proteomes" id="UP001595829"/>
    </source>
</evidence>
<organism evidence="4 5">
    <name type="scientific">Streptomyces coeruleoprunus</name>
    <dbReference type="NCBI Taxonomy" id="285563"/>
    <lineage>
        <taxon>Bacteria</taxon>
        <taxon>Bacillati</taxon>
        <taxon>Actinomycetota</taxon>
        <taxon>Actinomycetes</taxon>
        <taxon>Kitasatosporales</taxon>
        <taxon>Streptomycetaceae</taxon>
        <taxon>Streptomyces</taxon>
    </lineage>
</organism>
<evidence type="ECO:0000256" key="2">
    <source>
        <dbReference type="SAM" id="Phobius"/>
    </source>
</evidence>
<dbReference type="Proteomes" id="UP001595829">
    <property type="component" value="Unassembled WGS sequence"/>
</dbReference>
<feature type="region of interest" description="Disordered" evidence="1">
    <location>
        <begin position="1"/>
        <end position="37"/>
    </location>
</feature>
<proteinExistence type="predicted"/>
<name>A0ABV9XQ56_9ACTN</name>
<feature type="transmembrane region" description="Helical" evidence="2">
    <location>
        <begin position="271"/>
        <end position="298"/>
    </location>
</feature>
<evidence type="ECO:0000259" key="3">
    <source>
        <dbReference type="Pfam" id="PF25231"/>
    </source>
</evidence>
<dbReference type="RefSeq" id="WP_345692287.1">
    <property type="nucleotide sequence ID" value="NZ_BAABIT010000001.1"/>
</dbReference>
<feature type="compositionally biased region" description="Pro residues" evidence="1">
    <location>
        <begin position="18"/>
        <end position="37"/>
    </location>
</feature>
<keyword evidence="5" id="KW-1185">Reference proteome</keyword>
<feature type="transmembrane region" description="Helical" evidence="2">
    <location>
        <begin position="171"/>
        <end position="199"/>
    </location>
</feature>
<dbReference type="EMBL" id="JBHSJD010000026">
    <property type="protein sequence ID" value="MFC5026624.1"/>
    <property type="molecule type" value="Genomic_DNA"/>
</dbReference>
<feature type="transmembrane region" description="Helical" evidence="2">
    <location>
        <begin position="120"/>
        <end position="150"/>
    </location>
</feature>
<keyword evidence="2" id="KW-0472">Membrane</keyword>
<feature type="transmembrane region" description="Helical" evidence="2">
    <location>
        <begin position="67"/>
        <end position="91"/>
    </location>
</feature>
<feature type="transmembrane region" description="Helical" evidence="2">
    <location>
        <begin position="219"/>
        <end position="240"/>
    </location>
</feature>
<sequence>MTHDMGRGAPGQPGAYGPYPPGGPYGPGGWAPPPPAPQPGVVPLRPLDVGDILKGVFSTLGRYWKPLFGSALVAHLVAVLVTGGALVAAYLSYEDLLNAFWDGVRAGGTGLPDPAALGPVMLAFAGVWLVGMLAMAAAGAFVAAACPAVLQDAAIGRPARVGAVLRRAASALLPVLAWALLGGVITIVPTALLVTGFYAVLLGMLTRFGGPDLLDLPGWLGPLMMLAGVALLPLAVWLWVRISLVPAVVVLEAQGLVGALRRSALLVRGSWWRIFGILLLGAVLAAVASAVLQLPFSWAAAVPEPSFGTDPEASMPSLGGVLTLMATSMAFSMVGQLVAQTVTAAFPPLVASLLYVDQRIRTENLAASLAEAAGMPRPAPAAAPPTVTE</sequence>
<evidence type="ECO:0000256" key="1">
    <source>
        <dbReference type="SAM" id="MobiDB-lite"/>
    </source>
</evidence>
<evidence type="ECO:0000313" key="4">
    <source>
        <dbReference type="EMBL" id="MFC5026624.1"/>
    </source>
</evidence>